<dbReference type="RefSeq" id="WP_311499008.1">
    <property type="nucleotide sequence ID" value="NZ_JAVRHN010000003.1"/>
</dbReference>
<keyword evidence="3" id="KW-1185">Reference proteome</keyword>
<name>A0ABU3DPQ0_9FLAO</name>
<sequence>MKKSILLPLFIFSINFSFGQLTNSAEFTYANFYNATSTNFNLNTSGATIEFLIDSTQLRYKGKVTGEITAEKINGHFIKFGLTETDKFLKLNDVNFEEKNGIQVGYSFVHSTNKFFDVENDVYRTNDLWTYKFDLTVGYKRLKVLNPISFKSSIEHPITGALEGGIGYYLFNWHRKNMILYPQLNAGVDFVTYNKESLKRSFINSSDIENAGEFIVSSKSFQGAFGDYKNNVQTYYSSISLPLLFDYHWKYFPKIMLIPYSGVQKYSYIKNPTYNIGGSINLLAKNYIEKPGKTNKKLLEPYLQKIYDDPNISNEAKERIRQNIDSSIQIEENNISRTLKNPTFLTFGVDWIFQEERNPSKPNFFISGGFSL</sequence>
<keyword evidence="1" id="KW-0732">Signal</keyword>
<evidence type="ECO:0000313" key="3">
    <source>
        <dbReference type="Proteomes" id="UP001253848"/>
    </source>
</evidence>
<dbReference type="Proteomes" id="UP001253848">
    <property type="component" value="Unassembled WGS sequence"/>
</dbReference>
<reference evidence="2 3" key="1">
    <citation type="submission" date="2023-09" db="EMBL/GenBank/DDBJ databases">
        <authorList>
            <person name="Rey-Velasco X."/>
        </authorList>
    </citation>
    <scope>NUCLEOTIDE SEQUENCE [LARGE SCALE GENOMIC DNA]</scope>
    <source>
        <strain evidence="2 3">F225</strain>
    </source>
</reference>
<gene>
    <name evidence="2" type="ORF">RM541_04395</name>
</gene>
<accession>A0ABU3DPQ0</accession>
<evidence type="ECO:0000313" key="2">
    <source>
        <dbReference type="EMBL" id="MDT0685588.1"/>
    </source>
</evidence>
<protein>
    <submittedName>
        <fullName evidence="2">Uncharacterized protein</fullName>
    </submittedName>
</protein>
<evidence type="ECO:0000256" key="1">
    <source>
        <dbReference type="SAM" id="SignalP"/>
    </source>
</evidence>
<organism evidence="2 3">
    <name type="scientific">Autumnicola psychrophila</name>
    <dbReference type="NCBI Taxonomy" id="3075592"/>
    <lineage>
        <taxon>Bacteria</taxon>
        <taxon>Pseudomonadati</taxon>
        <taxon>Bacteroidota</taxon>
        <taxon>Flavobacteriia</taxon>
        <taxon>Flavobacteriales</taxon>
        <taxon>Flavobacteriaceae</taxon>
        <taxon>Autumnicola</taxon>
    </lineage>
</organism>
<dbReference type="EMBL" id="JAVRHN010000003">
    <property type="protein sequence ID" value="MDT0685588.1"/>
    <property type="molecule type" value="Genomic_DNA"/>
</dbReference>
<feature type="signal peptide" evidence="1">
    <location>
        <begin position="1"/>
        <end position="19"/>
    </location>
</feature>
<proteinExistence type="predicted"/>
<feature type="chain" id="PRO_5045685771" evidence="1">
    <location>
        <begin position="20"/>
        <end position="372"/>
    </location>
</feature>
<comment type="caution">
    <text evidence="2">The sequence shown here is derived from an EMBL/GenBank/DDBJ whole genome shotgun (WGS) entry which is preliminary data.</text>
</comment>